<dbReference type="GO" id="GO:0004822">
    <property type="term" value="F:isoleucine-tRNA ligase activity"/>
    <property type="evidence" value="ECO:0007669"/>
    <property type="project" value="UniProtKB-EC"/>
</dbReference>
<dbReference type="GO" id="GO:0005829">
    <property type="term" value="C:cytosol"/>
    <property type="evidence" value="ECO:0007669"/>
    <property type="project" value="TreeGrafter"/>
</dbReference>
<dbReference type="AlphaFoldDB" id="A0A424Y9M3"/>
<dbReference type="InterPro" id="IPR002300">
    <property type="entry name" value="aa-tRNA-synth_Ia"/>
</dbReference>
<evidence type="ECO:0000256" key="6">
    <source>
        <dbReference type="ARBA" id="ARBA00023146"/>
    </source>
</evidence>
<keyword evidence="4" id="KW-0067">ATP-binding</keyword>
<dbReference type="Pfam" id="PF00133">
    <property type="entry name" value="tRNA-synt_1"/>
    <property type="match status" value="1"/>
</dbReference>
<protein>
    <submittedName>
        <fullName evidence="9">Isoleucine--tRNA ligase</fullName>
        <ecNumber evidence="9">6.1.1.5</ecNumber>
    </submittedName>
</protein>
<evidence type="ECO:0000256" key="4">
    <source>
        <dbReference type="ARBA" id="ARBA00022840"/>
    </source>
</evidence>
<dbReference type="EC" id="6.1.1.5" evidence="9"/>
<sequence>MEYKDTLNLPKTDFPMRANLPNREPEILKYWEDINLYETVQKSREGKKKFILHDGPPYANGDIHMGTALNKVLKDIVVKYKTMKGFDSPFVPGWDTHGLPIEHQIIKTKKINRHEVGDLEFRQECKNYALKYVDVQRDQFKRLGVRGDWANPYLTLKPAFEGMQIEVFGEMA</sequence>
<evidence type="ECO:0000259" key="8">
    <source>
        <dbReference type="Pfam" id="PF00133"/>
    </source>
</evidence>
<evidence type="ECO:0000256" key="2">
    <source>
        <dbReference type="ARBA" id="ARBA00022598"/>
    </source>
</evidence>
<reference evidence="9 10" key="1">
    <citation type="submission" date="2018-08" db="EMBL/GenBank/DDBJ databases">
        <title>The metabolism and importance of syntrophic acetate oxidation coupled to methane or sulfide production in haloalkaline environments.</title>
        <authorList>
            <person name="Timmers P.H.A."/>
            <person name="Vavourakis C.D."/>
            <person name="Sorokin D.Y."/>
            <person name="Sinninghe Damste J.S."/>
            <person name="Muyzer G."/>
            <person name="Stams A.J.M."/>
            <person name="Plugge C.M."/>
        </authorList>
    </citation>
    <scope>NUCLEOTIDE SEQUENCE [LARGE SCALE GENOMIC DNA]</scope>
    <source>
        <strain evidence="9">MSAO_Bac1</strain>
    </source>
</reference>
<evidence type="ECO:0000313" key="9">
    <source>
        <dbReference type="EMBL" id="RQD73114.1"/>
    </source>
</evidence>
<feature type="non-terminal residue" evidence="9">
    <location>
        <position position="172"/>
    </location>
</feature>
<evidence type="ECO:0000256" key="7">
    <source>
        <dbReference type="ARBA" id="ARBA00048359"/>
    </source>
</evidence>
<dbReference type="PROSITE" id="PS00178">
    <property type="entry name" value="AA_TRNA_LIGASE_I"/>
    <property type="match status" value="1"/>
</dbReference>
<dbReference type="InterPro" id="IPR050081">
    <property type="entry name" value="Ile-tRNA_ligase"/>
</dbReference>
<evidence type="ECO:0000256" key="1">
    <source>
        <dbReference type="ARBA" id="ARBA00006887"/>
    </source>
</evidence>
<comment type="caution">
    <text evidence="9">The sequence shown here is derived from an EMBL/GenBank/DDBJ whole genome shotgun (WGS) entry which is preliminary data.</text>
</comment>
<keyword evidence="5" id="KW-0648">Protein biosynthesis</keyword>
<evidence type="ECO:0000256" key="5">
    <source>
        <dbReference type="ARBA" id="ARBA00022917"/>
    </source>
</evidence>
<comment type="catalytic activity">
    <reaction evidence="7">
        <text>tRNA(Ile) + L-isoleucine + ATP = L-isoleucyl-tRNA(Ile) + AMP + diphosphate</text>
        <dbReference type="Rhea" id="RHEA:11060"/>
        <dbReference type="Rhea" id="RHEA-COMP:9666"/>
        <dbReference type="Rhea" id="RHEA-COMP:9695"/>
        <dbReference type="ChEBI" id="CHEBI:30616"/>
        <dbReference type="ChEBI" id="CHEBI:33019"/>
        <dbReference type="ChEBI" id="CHEBI:58045"/>
        <dbReference type="ChEBI" id="CHEBI:78442"/>
        <dbReference type="ChEBI" id="CHEBI:78528"/>
        <dbReference type="ChEBI" id="CHEBI:456215"/>
        <dbReference type="EC" id="6.1.1.5"/>
    </reaction>
</comment>
<dbReference type="InterPro" id="IPR001412">
    <property type="entry name" value="aa-tRNA-synth_I_CS"/>
</dbReference>
<dbReference type="InterPro" id="IPR014729">
    <property type="entry name" value="Rossmann-like_a/b/a_fold"/>
</dbReference>
<gene>
    <name evidence="9" type="primary">ileS</name>
    <name evidence="9" type="ORF">D5R97_09915</name>
</gene>
<keyword evidence="2 9" id="KW-0436">Ligase</keyword>
<dbReference type="SUPFAM" id="SSF52374">
    <property type="entry name" value="Nucleotidylyl transferase"/>
    <property type="match status" value="1"/>
</dbReference>
<dbReference type="GO" id="GO:0006428">
    <property type="term" value="P:isoleucyl-tRNA aminoacylation"/>
    <property type="evidence" value="ECO:0007669"/>
    <property type="project" value="TreeGrafter"/>
</dbReference>
<dbReference type="EMBL" id="QZAA01000278">
    <property type="protein sequence ID" value="RQD73114.1"/>
    <property type="molecule type" value="Genomic_DNA"/>
</dbReference>
<feature type="domain" description="Aminoacyl-tRNA synthetase class Ia" evidence="8">
    <location>
        <begin position="27"/>
        <end position="171"/>
    </location>
</feature>
<name>A0A424Y9M3_9FIRM</name>
<dbReference type="Gene3D" id="3.40.50.620">
    <property type="entry name" value="HUPs"/>
    <property type="match status" value="1"/>
</dbReference>
<dbReference type="PANTHER" id="PTHR42765">
    <property type="entry name" value="SOLEUCYL-TRNA SYNTHETASE"/>
    <property type="match status" value="1"/>
</dbReference>
<evidence type="ECO:0000313" key="10">
    <source>
        <dbReference type="Proteomes" id="UP000285138"/>
    </source>
</evidence>
<dbReference type="GO" id="GO:0005524">
    <property type="term" value="F:ATP binding"/>
    <property type="evidence" value="ECO:0007669"/>
    <property type="project" value="UniProtKB-KW"/>
</dbReference>
<comment type="similarity">
    <text evidence="1">Belongs to the class-I aminoacyl-tRNA synthetase family. IleS type 1 subfamily.</text>
</comment>
<dbReference type="Proteomes" id="UP000285138">
    <property type="component" value="Unassembled WGS sequence"/>
</dbReference>
<evidence type="ECO:0000256" key="3">
    <source>
        <dbReference type="ARBA" id="ARBA00022741"/>
    </source>
</evidence>
<organism evidence="9 10">
    <name type="scientific">Candidatus Syntrophonatronum acetioxidans</name>
    <dbReference type="NCBI Taxonomy" id="1795816"/>
    <lineage>
        <taxon>Bacteria</taxon>
        <taxon>Bacillati</taxon>
        <taxon>Bacillota</taxon>
        <taxon>Clostridia</taxon>
        <taxon>Eubacteriales</taxon>
        <taxon>Syntrophomonadaceae</taxon>
        <taxon>Candidatus Syntrophonatronum</taxon>
    </lineage>
</organism>
<keyword evidence="3" id="KW-0547">Nucleotide-binding</keyword>
<accession>A0A424Y9M3</accession>
<proteinExistence type="inferred from homology"/>
<keyword evidence="6" id="KW-0030">Aminoacyl-tRNA synthetase</keyword>
<dbReference type="PANTHER" id="PTHR42765:SF1">
    <property type="entry name" value="ISOLEUCINE--TRNA LIGASE, MITOCHONDRIAL"/>
    <property type="match status" value="1"/>
</dbReference>